<dbReference type="GO" id="GO:0046930">
    <property type="term" value="C:pore complex"/>
    <property type="evidence" value="ECO:0007669"/>
    <property type="project" value="UniProtKB-KW"/>
</dbReference>
<comment type="subunit">
    <text evidence="2">Homotrimer.</text>
</comment>
<dbReference type="RefSeq" id="WP_116336814.1">
    <property type="nucleotide sequence ID" value="NZ_LT976856.1"/>
</dbReference>
<evidence type="ECO:0000256" key="10">
    <source>
        <dbReference type="ARBA" id="ARBA00023237"/>
    </source>
</evidence>
<keyword evidence="5" id="KW-0812">Transmembrane</keyword>
<keyword evidence="3" id="KW-0813">Transport</keyword>
<keyword evidence="8" id="KW-0626">Porin</keyword>
<protein>
    <submittedName>
        <fullName evidence="13">Membrane protein</fullName>
    </submittedName>
</protein>
<dbReference type="SUPFAM" id="SSF56935">
    <property type="entry name" value="Porins"/>
    <property type="match status" value="1"/>
</dbReference>
<dbReference type="Proteomes" id="UP000256297">
    <property type="component" value="Chromosome CBM2589_b"/>
</dbReference>
<evidence type="ECO:0000256" key="4">
    <source>
        <dbReference type="ARBA" id="ARBA00022452"/>
    </source>
</evidence>
<dbReference type="EMBL" id="OFSP01000004">
    <property type="protein sequence ID" value="SOY44403.1"/>
    <property type="molecule type" value="Genomic_DNA"/>
</dbReference>
<gene>
    <name evidence="13" type="ORF">CBM2589_B120366</name>
</gene>
<dbReference type="GO" id="GO:0009279">
    <property type="term" value="C:cell outer membrane"/>
    <property type="evidence" value="ECO:0007669"/>
    <property type="project" value="UniProtKB-SubCell"/>
</dbReference>
<proteinExistence type="predicted"/>
<feature type="domain" description="Porin" evidence="12">
    <location>
        <begin position="15"/>
        <end position="337"/>
    </location>
</feature>
<evidence type="ECO:0000256" key="8">
    <source>
        <dbReference type="ARBA" id="ARBA00023114"/>
    </source>
</evidence>
<dbReference type="Gene3D" id="2.40.160.10">
    <property type="entry name" value="Porin"/>
    <property type="match status" value="1"/>
</dbReference>
<keyword evidence="7" id="KW-0406">Ion transport</keyword>
<evidence type="ECO:0000256" key="11">
    <source>
        <dbReference type="SAM" id="SignalP"/>
    </source>
</evidence>
<dbReference type="InterPro" id="IPR033900">
    <property type="entry name" value="Gram_neg_porin_domain"/>
</dbReference>
<dbReference type="InterPro" id="IPR050298">
    <property type="entry name" value="Gram-neg_bact_OMP"/>
</dbReference>
<dbReference type="PANTHER" id="PTHR34501:SF9">
    <property type="entry name" value="MAJOR OUTER MEMBRANE PROTEIN P.IA"/>
    <property type="match status" value="1"/>
</dbReference>
<comment type="caution">
    <text evidence="13">The sequence shown here is derived from an EMBL/GenBank/DDBJ whole genome shotgun (WGS) entry which is preliminary data.</text>
</comment>
<evidence type="ECO:0000256" key="7">
    <source>
        <dbReference type="ARBA" id="ARBA00023065"/>
    </source>
</evidence>
<dbReference type="GO" id="GO:0006811">
    <property type="term" value="P:monoatomic ion transport"/>
    <property type="evidence" value="ECO:0007669"/>
    <property type="project" value="UniProtKB-KW"/>
</dbReference>
<keyword evidence="9" id="KW-0472">Membrane</keyword>
<evidence type="ECO:0000259" key="12">
    <source>
        <dbReference type="Pfam" id="PF13609"/>
    </source>
</evidence>
<evidence type="ECO:0000256" key="5">
    <source>
        <dbReference type="ARBA" id="ARBA00022692"/>
    </source>
</evidence>
<evidence type="ECO:0000256" key="1">
    <source>
        <dbReference type="ARBA" id="ARBA00004571"/>
    </source>
</evidence>
<keyword evidence="6 11" id="KW-0732">Signal</keyword>
<evidence type="ECO:0000256" key="6">
    <source>
        <dbReference type="ARBA" id="ARBA00022729"/>
    </source>
</evidence>
<dbReference type="InterPro" id="IPR023614">
    <property type="entry name" value="Porin_dom_sf"/>
</dbReference>
<sequence>MRRARALAPAIGGIATAVVAATASAQTSVTVYGVVDTGIEYVNRVGSAHHNVVRMPSATGTVPSRWGLRGSEHLGGGLKANFQLEGGFGPDTGALLNGGRLFGRQAWVGLAGPWGQITVGRQYTMSLWATADPDVLGPNIYGTSNLDANLANPRSDNSIAYRGKFGGLTLGGTYSFGRDTVNAGPSLAGQNCAGENPSDHRACQQWTTMVMYEGSNWGVSAAYDAMRGGPGAFAGLSSSGMRDTRMIFAGYAILARAKMGAGLLRRDNDASPTRRSDLWWAGVAYDITPAITLGTQLSWLDYRHSDNRSILFAVRVLYSFSKRTSVYATAAYIDNGGTLTNSVSAGGPGSTSPGGNQLGAMVGVKHIF</sequence>
<feature type="chain" id="PRO_5016738579" evidence="11">
    <location>
        <begin position="21"/>
        <end position="368"/>
    </location>
</feature>
<feature type="signal peptide" evidence="11">
    <location>
        <begin position="1"/>
        <end position="20"/>
    </location>
</feature>
<dbReference type="CDD" id="cd00342">
    <property type="entry name" value="gram_neg_porins"/>
    <property type="match status" value="1"/>
</dbReference>
<reference evidence="13" key="1">
    <citation type="submission" date="2018-01" db="EMBL/GenBank/DDBJ databases">
        <authorList>
            <person name="Clerissi C."/>
        </authorList>
    </citation>
    <scope>NUCLEOTIDE SEQUENCE</scope>
    <source>
        <strain evidence="13">Cupriavidus taiwanensis STM 3521</strain>
    </source>
</reference>
<dbReference type="Pfam" id="PF13609">
    <property type="entry name" value="Porin_4"/>
    <property type="match status" value="1"/>
</dbReference>
<comment type="subcellular location">
    <subcellularLocation>
        <location evidence="1">Cell outer membrane</location>
        <topology evidence="1">Multi-pass membrane protein</topology>
    </subcellularLocation>
</comment>
<evidence type="ECO:0000256" key="9">
    <source>
        <dbReference type="ARBA" id="ARBA00023136"/>
    </source>
</evidence>
<evidence type="ECO:0000256" key="3">
    <source>
        <dbReference type="ARBA" id="ARBA00022448"/>
    </source>
</evidence>
<dbReference type="PANTHER" id="PTHR34501">
    <property type="entry name" value="PROTEIN YDDL-RELATED"/>
    <property type="match status" value="1"/>
</dbReference>
<dbReference type="AlphaFoldDB" id="A0A375BH77"/>
<name>A0A375BH77_9BURK</name>
<evidence type="ECO:0000256" key="2">
    <source>
        <dbReference type="ARBA" id="ARBA00011233"/>
    </source>
</evidence>
<dbReference type="GO" id="GO:0015288">
    <property type="term" value="F:porin activity"/>
    <property type="evidence" value="ECO:0007669"/>
    <property type="project" value="UniProtKB-KW"/>
</dbReference>
<organism evidence="13">
    <name type="scientific">Cupriavidus taiwanensis</name>
    <dbReference type="NCBI Taxonomy" id="164546"/>
    <lineage>
        <taxon>Bacteria</taxon>
        <taxon>Pseudomonadati</taxon>
        <taxon>Pseudomonadota</taxon>
        <taxon>Betaproteobacteria</taxon>
        <taxon>Burkholderiales</taxon>
        <taxon>Burkholderiaceae</taxon>
        <taxon>Cupriavidus</taxon>
    </lineage>
</organism>
<keyword evidence="4" id="KW-1134">Transmembrane beta strand</keyword>
<accession>A0A375BH77</accession>
<evidence type="ECO:0000313" key="13">
    <source>
        <dbReference type="EMBL" id="SOY44403.1"/>
    </source>
</evidence>
<keyword evidence="10" id="KW-0998">Cell outer membrane</keyword>